<dbReference type="Pfam" id="PF02817">
    <property type="entry name" value="E3_binding"/>
    <property type="match status" value="1"/>
</dbReference>
<comment type="cofactor">
    <cofactor evidence="1 6">
        <name>(R)-lipoate</name>
        <dbReference type="ChEBI" id="CHEBI:83088"/>
    </cofactor>
</comment>
<feature type="region of interest" description="Disordered" evidence="7">
    <location>
        <begin position="147"/>
        <end position="211"/>
    </location>
</feature>
<feature type="region of interest" description="Disordered" evidence="7">
    <location>
        <begin position="249"/>
        <end position="282"/>
    </location>
</feature>
<dbReference type="InterPro" id="IPR000089">
    <property type="entry name" value="Biotin_lipoyl"/>
</dbReference>
<dbReference type="Pfam" id="PF00364">
    <property type="entry name" value="Biotin_lipoyl"/>
    <property type="match status" value="1"/>
</dbReference>
<dbReference type="PANTHER" id="PTHR43178">
    <property type="entry name" value="DIHYDROLIPOAMIDE ACETYLTRANSFERASE COMPONENT OF PYRUVATE DEHYDROGENASE COMPLEX"/>
    <property type="match status" value="1"/>
</dbReference>
<protein>
    <recommendedName>
        <fullName evidence="6">Dihydrolipoamide acetyltransferase component of pyruvate dehydrogenase complex</fullName>
        <ecNumber evidence="6">2.3.1.-</ecNumber>
    </recommendedName>
</protein>
<dbReference type="AlphaFoldDB" id="A0A7W4UDE2"/>
<dbReference type="GO" id="GO:0005737">
    <property type="term" value="C:cytoplasm"/>
    <property type="evidence" value="ECO:0007669"/>
    <property type="project" value="TreeGrafter"/>
</dbReference>
<accession>A0A7W4UDE2</accession>
<evidence type="ECO:0000259" key="9">
    <source>
        <dbReference type="PROSITE" id="PS51826"/>
    </source>
</evidence>
<dbReference type="InterPro" id="IPR003016">
    <property type="entry name" value="2-oxoA_DH_lipoyl-BS"/>
</dbReference>
<dbReference type="Gene3D" id="2.40.50.100">
    <property type="match status" value="1"/>
</dbReference>
<comment type="similarity">
    <text evidence="2 6">Belongs to the 2-oxoacid dehydrogenase family.</text>
</comment>
<evidence type="ECO:0000256" key="2">
    <source>
        <dbReference type="ARBA" id="ARBA00007317"/>
    </source>
</evidence>
<dbReference type="InterPro" id="IPR001078">
    <property type="entry name" value="2-oxoacid_DH_actylTfrase"/>
</dbReference>
<evidence type="ECO:0000256" key="5">
    <source>
        <dbReference type="ARBA" id="ARBA00023315"/>
    </source>
</evidence>
<dbReference type="PROSITE" id="PS00189">
    <property type="entry name" value="LIPOYL"/>
    <property type="match status" value="1"/>
</dbReference>
<dbReference type="Pfam" id="PF00198">
    <property type="entry name" value="2-oxoacid_dh"/>
    <property type="match status" value="1"/>
</dbReference>
<proteinExistence type="inferred from homology"/>
<dbReference type="Gene3D" id="3.30.559.10">
    <property type="entry name" value="Chloramphenicol acetyltransferase-like domain"/>
    <property type="match status" value="1"/>
</dbReference>
<dbReference type="FunFam" id="3.30.559.10:FF:000007">
    <property type="entry name" value="Dihydrolipoamide acetyltransferase component of pyruvate dehydrogenase complex"/>
    <property type="match status" value="1"/>
</dbReference>
<dbReference type="InterPro" id="IPR050743">
    <property type="entry name" value="2-oxoacid_DH_E2_comp"/>
</dbReference>
<feature type="compositionally biased region" description="Low complexity" evidence="7">
    <location>
        <begin position="191"/>
        <end position="202"/>
    </location>
</feature>
<organism evidence="10 11">
    <name type="scientific">Cellulomonas cellasea</name>
    <dbReference type="NCBI Taxonomy" id="43670"/>
    <lineage>
        <taxon>Bacteria</taxon>
        <taxon>Bacillati</taxon>
        <taxon>Actinomycetota</taxon>
        <taxon>Actinomycetes</taxon>
        <taxon>Micrococcales</taxon>
        <taxon>Cellulomonadaceae</taxon>
        <taxon>Cellulomonas</taxon>
    </lineage>
</organism>
<reference evidence="10 11" key="2">
    <citation type="submission" date="2020-08" db="EMBL/GenBank/DDBJ databases">
        <authorList>
            <person name="Partida-Martinez L."/>
            <person name="Huntemann M."/>
            <person name="Clum A."/>
            <person name="Wang J."/>
            <person name="Palaniappan K."/>
            <person name="Ritter S."/>
            <person name="Chen I.-M."/>
            <person name="Stamatis D."/>
            <person name="Reddy T."/>
            <person name="O'Malley R."/>
            <person name="Daum C."/>
            <person name="Shapiro N."/>
            <person name="Ivanova N."/>
            <person name="Kyrpides N."/>
            <person name="Woyke T."/>
        </authorList>
    </citation>
    <scope>NUCLEOTIDE SEQUENCE [LARGE SCALE GENOMIC DNA]</scope>
    <source>
        <strain evidence="10 11">RAS26</strain>
    </source>
</reference>
<dbReference type="GO" id="GO:0031405">
    <property type="term" value="F:lipoic acid binding"/>
    <property type="evidence" value="ECO:0007669"/>
    <property type="project" value="TreeGrafter"/>
</dbReference>
<evidence type="ECO:0000256" key="1">
    <source>
        <dbReference type="ARBA" id="ARBA00001938"/>
    </source>
</evidence>
<dbReference type="Proteomes" id="UP000518206">
    <property type="component" value="Unassembled WGS sequence"/>
</dbReference>
<evidence type="ECO:0000313" key="11">
    <source>
        <dbReference type="Proteomes" id="UP000518206"/>
    </source>
</evidence>
<dbReference type="Gene3D" id="4.10.320.10">
    <property type="entry name" value="E3-binding domain"/>
    <property type="match status" value="1"/>
</dbReference>
<dbReference type="RefSeq" id="WP_183294741.1">
    <property type="nucleotide sequence ID" value="NZ_JACHVX010000001.1"/>
</dbReference>
<keyword evidence="4 6" id="KW-0450">Lipoyl</keyword>
<evidence type="ECO:0000259" key="8">
    <source>
        <dbReference type="PROSITE" id="PS50968"/>
    </source>
</evidence>
<dbReference type="CDD" id="cd06849">
    <property type="entry name" value="lipoyl_domain"/>
    <property type="match status" value="1"/>
</dbReference>
<evidence type="ECO:0000256" key="7">
    <source>
        <dbReference type="SAM" id="MobiDB-lite"/>
    </source>
</evidence>
<dbReference type="PROSITE" id="PS51826">
    <property type="entry name" value="PSBD"/>
    <property type="match status" value="1"/>
</dbReference>
<feature type="domain" description="Peripheral subunit-binding (PSBD)" evidence="9">
    <location>
        <begin position="210"/>
        <end position="247"/>
    </location>
</feature>
<evidence type="ECO:0000313" key="10">
    <source>
        <dbReference type="EMBL" id="MBB2921784.1"/>
    </source>
</evidence>
<keyword evidence="10" id="KW-0670">Pyruvate</keyword>
<dbReference type="InterPro" id="IPR004167">
    <property type="entry name" value="PSBD"/>
</dbReference>
<dbReference type="SUPFAM" id="SSF51230">
    <property type="entry name" value="Single hybrid motif"/>
    <property type="match status" value="1"/>
</dbReference>
<sequence>MAIEEFAMPDLGEGLTEAELVSWEVAEGDTVALNQVIAEVETAKAAVQLPSPYAGVVARLLVEPGTTVPVGSPILAVDTAPAGVEGTLRAVGAGASSTSASAASAATPAGLPSVTVHAASSPTTAHVEASSAVADGGGRSPVAARTSVLVGYGPTVGTTDRPRRRPRTSRPGPPGPHAGRAPVDPPPPDHAGPSGRAAPPAGGTVGERPRTYPPVRKLAHELGVDLTRVAGTGPDGVITRDDVLALAHREPRSAPAGSRTDGTRAPEALGASAREDRTPVTGVRRRTAAAMVASAFTAPQATVFLTVDVTPTLELLDDLRRDRALAGHRLTLLTVVAKAVTIAVARTPEVNSRWDEAAGEIVQPHYVNLGIAAATPRGLLVPNVKDADRLRLDALADALTDLTERARAGTTPPADLVGGTITITNVGVFGIDAGTPILNPGESAILAVGAARRRPWEHRDQIALRSVVTLAVTFDHRVVDGEQAARFVSDVGAVLANPGSVLAMV</sequence>
<reference evidence="10 11" key="1">
    <citation type="submission" date="2020-08" db="EMBL/GenBank/DDBJ databases">
        <title>The Agave Microbiome: Exploring the role of microbial communities in plant adaptations to desert environments.</title>
        <authorList>
            <person name="Partida-Martinez L.P."/>
        </authorList>
    </citation>
    <scope>NUCLEOTIDE SEQUENCE [LARGE SCALE GENOMIC DNA]</scope>
    <source>
        <strain evidence="10 11">RAS26</strain>
    </source>
</reference>
<dbReference type="InterPro" id="IPR023213">
    <property type="entry name" value="CAT-like_dom_sf"/>
</dbReference>
<dbReference type="GO" id="GO:0016407">
    <property type="term" value="F:acetyltransferase activity"/>
    <property type="evidence" value="ECO:0007669"/>
    <property type="project" value="TreeGrafter"/>
</dbReference>
<name>A0A7W4UDE2_9CELL</name>
<dbReference type="InterPro" id="IPR036625">
    <property type="entry name" value="E3-bd_dom_sf"/>
</dbReference>
<feature type="domain" description="Lipoyl-binding" evidence="8">
    <location>
        <begin position="3"/>
        <end position="78"/>
    </location>
</feature>
<dbReference type="SUPFAM" id="SSF52777">
    <property type="entry name" value="CoA-dependent acyltransferases"/>
    <property type="match status" value="1"/>
</dbReference>
<gene>
    <name evidence="10" type="ORF">FHR80_000678</name>
</gene>
<dbReference type="EC" id="2.3.1.-" evidence="6"/>
<evidence type="ECO:0000256" key="6">
    <source>
        <dbReference type="RuleBase" id="RU003423"/>
    </source>
</evidence>
<dbReference type="PROSITE" id="PS50968">
    <property type="entry name" value="BIOTINYL_LIPOYL"/>
    <property type="match status" value="1"/>
</dbReference>
<keyword evidence="5 6" id="KW-0012">Acyltransferase</keyword>
<comment type="caution">
    <text evidence="10">The sequence shown here is derived from an EMBL/GenBank/DDBJ whole genome shotgun (WGS) entry which is preliminary data.</text>
</comment>
<evidence type="ECO:0000256" key="4">
    <source>
        <dbReference type="ARBA" id="ARBA00022823"/>
    </source>
</evidence>
<dbReference type="SUPFAM" id="SSF47005">
    <property type="entry name" value="Peripheral subunit-binding domain of 2-oxo acid dehydrogenase complex"/>
    <property type="match status" value="1"/>
</dbReference>
<evidence type="ECO:0000256" key="3">
    <source>
        <dbReference type="ARBA" id="ARBA00022679"/>
    </source>
</evidence>
<dbReference type="InterPro" id="IPR011053">
    <property type="entry name" value="Single_hybrid_motif"/>
</dbReference>
<dbReference type="EMBL" id="JACHVX010000001">
    <property type="protein sequence ID" value="MBB2921784.1"/>
    <property type="molecule type" value="Genomic_DNA"/>
</dbReference>
<dbReference type="PANTHER" id="PTHR43178:SF5">
    <property type="entry name" value="LIPOAMIDE ACYLTRANSFERASE COMPONENT OF BRANCHED-CHAIN ALPHA-KETO ACID DEHYDROGENASE COMPLEX, MITOCHONDRIAL"/>
    <property type="match status" value="1"/>
</dbReference>
<keyword evidence="3 6" id="KW-0808">Transferase</keyword>